<dbReference type="InterPro" id="IPR012337">
    <property type="entry name" value="RNaseH-like_sf"/>
</dbReference>
<evidence type="ECO:0000259" key="6">
    <source>
        <dbReference type="Pfam" id="PF05699"/>
    </source>
</evidence>
<gene>
    <name evidence="7" type="ORF">LIER_35606</name>
</gene>
<evidence type="ECO:0000313" key="7">
    <source>
        <dbReference type="EMBL" id="GAA0142623.1"/>
    </source>
</evidence>
<comment type="subcellular location">
    <subcellularLocation>
        <location evidence="1">Nucleus</location>
    </subcellularLocation>
</comment>
<keyword evidence="3" id="KW-0863">Zinc-finger</keyword>
<protein>
    <recommendedName>
        <fullName evidence="6">HAT C-terminal dimerisation domain-containing protein</fullName>
    </recommendedName>
</protein>
<accession>A0AAV3NXY9</accession>
<dbReference type="Proteomes" id="UP001454036">
    <property type="component" value="Unassembled WGS sequence"/>
</dbReference>
<evidence type="ECO:0000256" key="1">
    <source>
        <dbReference type="ARBA" id="ARBA00004123"/>
    </source>
</evidence>
<keyword evidence="4" id="KW-0862">Zinc</keyword>
<feature type="domain" description="HAT C-terminal dimerisation" evidence="6">
    <location>
        <begin position="44"/>
        <end position="98"/>
    </location>
</feature>
<dbReference type="PANTHER" id="PTHR46481:SF10">
    <property type="entry name" value="ZINC FINGER BED DOMAIN-CONTAINING PROTEIN 39"/>
    <property type="match status" value="1"/>
</dbReference>
<keyword evidence="5" id="KW-0539">Nucleus</keyword>
<dbReference type="GO" id="GO:0005634">
    <property type="term" value="C:nucleus"/>
    <property type="evidence" value="ECO:0007669"/>
    <property type="project" value="UniProtKB-SubCell"/>
</dbReference>
<dbReference type="GO" id="GO:0046983">
    <property type="term" value="F:protein dimerization activity"/>
    <property type="evidence" value="ECO:0007669"/>
    <property type="project" value="InterPro"/>
</dbReference>
<keyword evidence="2" id="KW-0479">Metal-binding</keyword>
<dbReference type="Pfam" id="PF05699">
    <property type="entry name" value="Dimer_Tnp_hAT"/>
    <property type="match status" value="1"/>
</dbReference>
<organism evidence="7 8">
    <name type="scientific">Lithospermum erythrorhizon</name>
    <name type="common">Purple gromwell</name>
    <name type="synonym">Lithospermum officinale var. erythrorhizon</name>
    <dbReference type="NCBI Taxonomy" id="34254"/>
    <lineage>
        <taxon>Eukaryota</taxon>
        <taxon>Viridiplantae</taxon>
        <taxon>Streptophyta</taxon>
        <taxon>Embryophyta</taxon>
        <taxon>Tracheophyta</taxon>
        <taxon>Spermatophyta</taxon>
        <taxon>Magnoliopsida</taxon>
        <taxon>eudicotyledons</taxon>
        <taxon>Gunneridae</taxon>
        <taxon>Pentapetalae</taxon>
        <taxon>asterids</taxon>
        <taxon>lamiids</taxon>
        <taxon>Boraginales</taxon>
        <taxon>Boraginaceae</taxon>
        <taxon>Boraginoideae</taxon>
        <taxon>Lithospermeae</taxon>
        <taxon>Lithospermum</taxon>
    </lineage>
</organism>
<keyword evidence="8" id="KW-1185">Reference proteome</keyword>
<dbReference type="SUPFAM" id="SSF53098">
    <property type="entry name" value="Ribonuclease H-like"/>
    <property type="match status" value="1"/>
</dbReference>
<dbReference type="InterPro" id="IPR008906">
    <property type="entry name" value="HATC_C_dom"/>
</dbReference>
<dbReference type="PANTHER" id="PTHR46481">
    <property type="entry name" value="ZINC FINGER BED DOMAIN-CONTAINING PROTEIN 4"/>
    <property type="match status" value="1"/>
</dbReference>
<evidence type="ECO:0000256" key="5">
    <source>
        <dbReference type="ARBA" id="ARBA00023242"/>
    </source>
</evidence>
<dbReference type="InterPro" id="IPR052035">
    <property type="entry name" value="ZnF_BED_domain_contain"/>
</dbReference>
<dbReference type="AlphaFoldDB" id="A0AAV3NXY9"/>
<proteinExistence type="predicted"/>
<evidence type="ECO:0000313" key="8">
    <source>
        <dbReference type="Proteomes" id="UP001454036"/>
    </source>
</evidence>
<evidence type="ECO:0000256" key="2">
    <source>
        <dbReference type="ARBA" id="ARBA00022723"/>
    </source>
</evidence>
<dbReference type="EMBL" id="BAABME010015717">
    <property type="protein sequence ID" value="GAA0142623.1"/>
    <property type="molecule type" value="Genomic_DNA"/>
</dbReference>
<comment type="caution">
    <text evidence="7">The sequence shown here is derived from an EMBL/GenBank/DDBJ whole genome shotgun (WGS) entry which is preliminary data.</text>
</comment>
<evidence type="ECO:0000256" key="4">
    <source>
        <dbReference type="ARBA" id="ARBA00022833"/>
    </source>
</evidence>
<name>A0AAV3NXY9_LITER</name>
<sequence length="101" mass="11329">MVVTAHFIDSNWNLQKRVLPFVHVPPPHNGVILALEVHKVCKDYVEGNEGKYKVLSKWDILSIHITTMASESTFSAGGRVISKKRASMRVNTIEVLLCRGD</sequence>
<dbReference type="GO" id="GO:0008270">
    <property type="term" value="F:zinc ion binding"/>
    <property type="evidence" value="ECO:0007669"/>
    <property type="project" value="UniProtKB-KW"/>
</dbReference>
<evidence type="ECO:0000256" key="3">
    <source>
        <dbReference type="ARBA" id="ARBA00022771"/>
    </source>
</evidence>
<reference evidence="7 8" key="1">
    <citation type="submission" date="2024-01" db="EMBL/GenBank/DDBJ databases">
        <title>The complete chloroplast genome sequence of Lithospermum erythrorhizon: insights into the phylogenetic relationship among Boraginaceae species and the maternal lineages of purple gromwells.</title>
        <authorList>
            <person name="Okada T."/>
            <person name="Watanabe K."/>
        </authorList>
    </citation>
    <scope>NUCLEOTIDE SEQUENCE [LARGE SCALE GENOMIC DNA]</scope>
</reference>